<dbReference type="PROSITE" id="PS51257">
    <property type="entry name" value="PROKAR_LIPOPROTEIN"/>
    <property type="match status" value="1"/>
</dbReference>
<organism evidence="2 3">
    <name type="scientific">Streptomyces viridosporus T7A</name>
    <dbReference type="NCBI Taxonomy" id="665577"/>
    <lineage>
        <taxon>Bacteria</taxon>
        <taxon>Bacillati</taxon>
        <taxon>Actinomycetota</taxon>
        <taxon>Actinomycetes</taxon>
        <taxon>Kitasatosporales</taxon>
        <taxon>Streptomycetaceae</taxon>
        <taxon>Streptomyces</taxon>
    </lineage>
</organism>
<dbReference type="EMBL" id="CP023700">
    <property type="protein sequence ID" value="QEU83454.1"/>
    <property type="molecule type" value="Genomic_DNA"/>
</dbReference>
<proteinExistence type="predicted"/>
<feature type="signal peptide" evidence="1">
    <location>
        <begin position="1"/>
        <end position="23"/>
    </location>
</feature>
<name>A0ABX6A971_STRVD</name>
<keyword evidence="1" id="KW-0732">Signal</keyword>
<evidence type="ECO:0000313" key="3">
    <source>
        <dbReference type="Proteomes" id="UP000327143"/>
    </source>
</evidence>
<keyword evidence="3" id="KW-1185">Reference proteome</keyword>
<protein>
    <submittedName>
        <fullName evidence="2">Uncharacterized protein</fullName>
    </submittedName>
</protein>
<reference evidence="2 3" key="1">
    <citation type="submission" date="2017-09" db="EMBL/GenBank/DDBJ databases">
        <authorList>
            <person name="Lee N."/>
            <person name="Cho B.-K."/>
        </authorList>
    </citation>
    <scope>NUCLEOTIDE SEQUENCE [LARGE SCALE GENOMIC DNA]</scope>
    <source>
        <strain evidence="2 3">ATCC 39115</strain>
    </source>
</reference>
<dbReference type="Proteomes" id="UP000327143">
    <property type="component" value="Chromosome"/>
</dbReference>
<feature type="chain" id="PRO_5045225972" evidence="1">
    <location>
        <begin position="24"/>
        <end position="243"/>
    </location>
</feature>
<evidence type="ECO:0000256" key="1">
    <source>
        <dbReference type="SAM" id="SignalP"/>
    </source>
</evidence>
<evidence type="ECO:0000313" key="2">
    <source>
        <dbReference type="EMBL" id="QEU83454.1"/>
    </source>
</evidence>
<sequence length="243" mass="24880">MGKNTRPAGLLAAVLMTVTGCTAQSATPEAEPDLCPPPAYAVDISPPRDAGPVEDVDLGDLECADEATGMSTVKITATNDDPDRDARYEVTVEFLAADGDVVATETAHLGTVAAQSHGTGEVFVARPDNGKGLAVRLIKVEREFAADDAEQPTSSDPSALEAAMEVFVREGLVPPGTPYGACPAAAPQAWWIGEQTNCWAPRSAPPAVPTAPVPVPPGTVCADGWISGSTGRGTCSHHGGIAP</sequence>
<accession>A0ABX6A971</accession>
<gene>
    <name evidence="2" type="ORF">CP969_00665</name>
</gene>
<dbReference type="RefSeq" id="WP_016828410.1">
    <property type="nucleotide sequence ID" value="NZ_CP023700.1"/>
</dbReference>